<dbReference type="Gene3D" id="2.30.30.240">
    <property type="entry name" value="PRC-barrel domain"/>
    <property type="match status" value="1"/>
</dbReference>
<keyword evidence="3" id="KW-1185">Reference proteome</keyword>
<dbReference type="Pfam" id="PF05239">
    <property type="entry name" value="PRC"/>
    <property type="match status" value="1"/>
</dbReference>
<evidence type="ECO:0000259" key="1">
    <source>
        <dbReference type="Pfam" id="PF05239"/>
    </source>
</evidence>
<proteinExistence type="predicted"/>
<dbReference type="InterPro" id="IPR014238">
    <property type="entry name" value="Spore_YlmC/YmxH"/>
</dbReference>
<accession>A0ABX2RB08</accession>
<organism evidence="2 3">
    <name type="scientific">Carboxydothermus ferrireducens DSM 11255</name>
    <dbReference type="NCBI Taxonomy" id="1119529"/>
    <lineage>
        <taxon>Bacteria</taxon>
        <taxon>Bacillati</taxon>
        <taxon>Bacillota</taxon>
        <taxon>Clostridia</taxon>
        <taxon>Thermoanaerobacterales</taxon>
        <taxon>Thermoanaerobacteraceae</taxon>
        <taxon>Carboxydothermus</taxon>
    </lineage>
</organism>
<reference evidence="2 3" key="1">
    <citation type="submission" date="2020-07" db="EMBL/GenBank/DDBJ databases">
        <title>Genomic Encyclopedia of Type Strains, Phase III (KMG-III): the genomes of soil and plant-associated and newly described type strains.</title>
        <authorList>
            <person name="Whitman W."/>
        </authorList>
    </citation>
    <scope>NUCLEOTIDE SEQUENCE [LARGE SCALE GENOMIC DNA]</scope>
    <source>
        <strain evidence="2 3">DSM 11255</strain>
    </source>
</reference>
<protein>
    <submittedName>
        <fullName evidence="2">YlmC/YmxH family sporulation protein</fullName>
    </submittedName>
</protein>
<dbReference type="EMBL" id="JACCBS010000001">
    <property type="protein sequence ID" value="NYE57055.1"/>
    <property type="molecule type" value="Genomic_DNA"/>
</dbReference>
<dbReference type="InterPro" id="IPR027275">
    <property type="entry name" value="PRC-brl_dom"/>
</dbReference>
<sequence length="81" mass="8954">MRLEELAGKEIINVKTGSRLGVVEGVDFQIIPETGEIVSVIMPGKGGIFSFFKENIPKEIPWHAVKLIGSEVILIELDNTY</sequence>
<dbReference type="SUPFAM" id="SSF50346">
    <property type="entry name" value="PRC-barrel domain"/>
    <property type="match status" value="1"/>
</dbReference>
<feature type="domain" description="PRC-barrel" evidence="1">
    <location>
        <begin position="2"/>
        <end position="74"/>
    </location>
</feature>
<evidence type="ECO:0000313" key="3">
    <source>
        <dbReference type="Proteomes" id="UP000604066"/>
    </source>
</evidence>
<name>A0ABX2RB08_9THEO</name>
<dbReference type="InterPro" id="IPR011033">
    <property type="entry name" value="PRC_barrel-like_sf"/>
</dbReference>
<comment type="caution">
    <text evidence="2">The sequence shown here is derived from an EMBL/GenBank/DDBJ whole genome shotgun (WGS) entry which is preliminary data.</text>
</comment>
<dbReference type="RefSeq" id="WP_028052313.1">
    <property type="nucleotide sequence ID" value="NZ_ATYG01000018.1"/>
</dbReference>
<gene>
    <name evidence="2" type="ORF">HDG70_000761</name>
</gene>
<dbReference type="NCBIfam" id="TIGR02888">
    <property type="entry name" value="spore_YlmC_YmxH"/>
    <property type="match status" value="1"/>
</dbReference>
<dbReference type="PANTHER" id="PTHR40061">
    <property type="entry name" value="SPORULATION PROTEIN YLMC-RELATED"/>
    <property type="match status" value="1"/>
</dbReference>
<dbReference type="Proteomes" id="UP000604066">
    <property type="component" value="Unassembled WGS sequence"/>
</dbReference>
<evidence type="ECO:0000313" key="2">
    <source>
        <dbReference type="EMBL" id="NYE57055.1"/>
    </source>
</evidence>
<dbReference type="PANTHER" id="PTHR40061:SF1">
    <property type="entry name" value="SPORULATION PROTEIN YLMC-RELATED"/>
    <property type="match status" value="1"/>
</dbReference>